<feature type="compositionally biased region" description="Gly residues" evidence="4">
    <location>
        <begin position="678"/>
        <end position="700"/>
    </location>
</feature>
<evidence type="ECO:0000313" key="7">
    <source>
        <dbReference type="EMBL" id="PRY01935.1"/>
    </source>
</evidence>
<feature type="region of interest" description="Disordered" evidence="4">
    <location>
        <begin position="550"/>
        <end position="784"/>
    </location>
</feature>
<feature type="chain" id="PRO_5015605677" description="TrbL/VirB6 plasmid conjugal transfer protein" evidence="6">
    <location>
        <begin position="29"/>
        <end position="784"/>
    </location>
</feature>
<keyword evidence="1 5" id="KW-0812">Transmembrane</keyword>
<protein>
    <recommendedName>
        <fullName evidence="9">TrbL/VirB6 plasmid conjugal transfer protein</fullName>
    </recommendedName>
</protein>
<keyword evidence="2 5" id="KW-1133">Transmembrane helix</keyword>
<reference evidence="7 8" key="1">
    <citation type="submission" date="2018-03" db="EMBL/GenBank/DDBJ databases">
        <title>Genomic Encyclopedia of Archaeal and Bacterial Type Strains, Phase II (KMG-II): from individual species to whole genera.</title>
        <authorList>
            <person name="Goeker M."/>
        </authorList>
    </citation>
    <scope>NUCLEOTIDE SEQUENCE [LARGE SCALE GENOMIC DNA]</scope>
    <source>
        <strain evidence="7 8">DSM 45601</strain>
    </source>
</reference>
<evidence type="ECO:0000256" key="4">
    <source>
        <dbReference type="SAM" id="MobiDB-lite"/>
    </source>
</evidence>
<feature type="transmembrane region" description="Helical" evidence="5">
    <location>
        <begin position="462"/>
        <end position="480"/>
    </location>
</feature>
<sequence>MTRRRLRAALLTLLTGLFLIIPAASVQASPGGGLFGNPLNALCADPEVMPEDPDGGMGGLLRPTDRPADPPLPAPADWPVEAADAVPEGASHYGQYGTAGQLWIARGLGCAGMWDFGALAAVHTFELSNMVNELTITVYQAANNPDLTNVLNEPVERVVTALRDGLFNPFLTPVIILGAVWLAWWALIRQRASVTFEGIGWMVLATGVAIWIMTNPSSVLAGASWVTNSVTTVANGALSRVTMGEVSESCPGDAAPVERAPGEEDADFASRSNSNVLWTTLVCRPWVAGQFGSGPVANQAAEEHAAALLHAQAFTRLELAAIRAADDPGQAYEAAVTHKREEFDRIHSAVEEDYPEIYPYFQGHDGVGQFGVALTALLSAVLAGGLILVVSAAIIVLKLGLLLLLLVSPFFFLLGLHPGFGRILLTRWFEMTIGILLKQIFVVLLLSVLMLCYTLVMTSSLAWGLQMLLIALLTFAVFMYRRPFLRLFASVNADSFTGRVVRDAATTGVVGQAANVLPPVAMARLNRWMYRKGEPAITAAAAGTAAAAAAGVRGRGGQPGTDDPEAAGTPGEGETGRARVRGGGPNRQSGSPPPLNLPTRPGEQPGTGTAPGTGAAPPPLGVAPPSGSPRPIPWRSSSGTPANVRPVSASPPPRGQDSAGGGGGDAYAGGPSEAPPRSGGGAPFGGGGGGAGGWFSGGRRGGSEPAPRPRRERPRDGGRREGPARPRGGEPAAGRRSDAAARPRPDGWFDAERDEAPPLWETPRRRGSARGGDVPFWLRPGDRD</sequence>
<dbReference type="GO" id="GO:0030255">
    <property type="term" value="P:protein secretion by the type IV secretion system"/>
    <property type="evidence" value="ECO:0007669"/>
    <property type="project" value="InterPro"/>
</dbReference>
<evidence type="ECO:0000313" key="8">
    <source>
        <dbReference type="Proteomes" id="UP000237846"/>
    </source>
</evidence>
<evidence type="ECO:0000256" key="2">
    <source>
        <dbReference type="ARBA" id="ARBA00022989"/>
    </source>
</evidence>
<evidence type="ECO:0000256" key="5">
    <source>
        <dbReference type="SAM" id="Phobius"/>
    </source>
</evidence>
<feature type="compositionally biased region" description="Pro residues" evidence="4">
    <location>
        <begin position="616"/>
        <end position="632"/>
    </location>
</feature>
<feature type="compositionally biased region" description="Low complexity" evidence="4">
    <location>
        <begin position="601"/>
        <end position="615"/>
    </location>
</feature>
<gene>
    <name evidence="7" type="ORF">CLV72_101533</name>
</gene>
<keyword evidence="8" id="KW-1185">Reference proteome</keyword>
<dbReference type="Proteomes" id="UP000237846">
    <property type="component" value="Unassembled WGS sequence"/>
</dbReference>
<feature type="compositionally biased region" description="Gly residues" evidence="4">
    <location>
        <begin position="658"/>
        <end position="667"/>
    </location>
</feature>
<evidence type="ECO:0000256" key="1">
    <source>
        <dbReference type="ARBA" id="ARBA00022692"/>
    </source>
</evidence>
<accession>A0A2T0QDE4</accession>
<dbReference type="OrthoDB" id="3903435at2"/>
<feature type="transmembrane region" description="Helical" evidence="5">
    <location>
        <begin position="401"/>
        <end position="424"/>
    </location>
</feature>
<dbReference type="Pfam" id="PF04610">
    <property type="entry name" value="TrbL"/>
    <property type="match status" value="1"/>
</dbReference>
<dbReference type="InterPro" id="IPR007688">
    <property type="entry name" value="Conjugal_tfr_TrbL/VirB6"/>
</dbReference>
<feature type="signal peptide" evidence="6">
    <location>
        <begin position="1"/>
        <end position="28"/>
    </location>
</feature>
<dbReference type="AlphaFoldDB" id="A0A2T0QDE4"/>
<evidence type="ECO:0000256" key="6">
    <source>
        <dbReference type="SAM" id="SignalP"/>
    </source>
</evidence>
<name>A0A2T0QDE4_9ACTN</name>
<evidence type="ECO:0000256" key="3">
    <source>
        <dbReference type="ARBA" id="ARBA00023136"/>
    </source>
</evidence>
<proteinExistence type="predicted"/>
<feature type="compositionally biased region" description="Basic and acidic residues" evidence="4">
    <location>
        <begin position="707"/>
        <end position="756"/>
    </location>
</feature>
<dbReference type="RefSeq" id="WP_106238518.1">
    <property type="nucleotide sequence ID" value="NZ_PVZC01000001.1"/>
</dbReference>
<feature type="transmembrane region" description="Helical" evidence="5">
    <location>
        <begin position="370"/>
        <end position="395"/>
    </location>
</feature>
<feature type="transmembrane region" description="Helical" evidence="5">
    <location>
        <begin position="166"/>
        <end position="187"/>
    </location>
</feature>
<dbReference type="EMBL" id="PVZC01000001">
    <property type="protein sequence ID" value="PRY01935.1"/>
    <property type="molecule type" value="Genomic_DNA"/>
</dbReference>
<organism evidence="7 8">
    <name type="scientific">Allonocardiopsis opalescens</name>
    <dbReference type="NCBI Taxonomy" id="1144618"/>
    <lineage>
        <taxon>Bacteria</taxon>
        <taxon>Bacillati</taxon>
        <taxon>Actinomycetota</taxon>
        <taxon>Actinomycetes</taxon>
        <taxon>Streptosporangiales</taxon>
        <taxon>Allonocardiopsis</taxon>
    </lineage>
</organism>
<evidence type="ECO:0008006" key="9">
    <source>
        <dbReference type="Google" id="ProtNLM"/>
    </source>
</evidence>
<feature type="transmembrane region" description="Helical" evidence="5">
    <location>
        <begin position="436"/>
        <end position="456"/>
    </location>
</feature>
<keyword evidence="6" id="KW-0732">Signal</keyword>
<keyword evidence="3 5" id="KW-0472">Membrane</keyword>
<feature type="transmembrane region" description="Helical" evidence="5">
    <location>
        <begin position="194"/>
        <end position="213"/>
    </location>
</feature>
<comment type="caution">
    <text evidence="7">The sequence shown here is derived from an EMBL/GenBank/DDBJ whole genome shotgun (WGS) entry which is preliminary data.</text>
</comment>